<organism evidence="2 3">
    <name type="scientific">Priestia megaterium</name>
    <name type="common">Bacillus megaterium</name>
    <dbReference type="NCBI Taxonomy" id="1404"/>
    <lineage>
        <taxon>Bacteria</taxon>
        <taxon>Bacillati</taxon>
        <taxon>Bacillota</taxon>
        <taxon>Bacilli</taxon>
        <taxon>Bacillales</taxon>
        <taxon>Bacillaceae</taxon>
        <taxon>Priestia</taxon>
    </lineage>
</organism>
<comment type="caution">
    <text evidence="2">The sequence shown here is derived from an EMBL/GenBank/DDBJ whole genome shotgun (WGS) entry which is preliminary data.</text>
</comment>
<dbReference type="InterPro" id="IPR011042">
    <property type="entry name" value="6-blade_b-propeller_TolB-like"/>
</dbReference>
<dbReference type="Gene3D" id="2.120.10.30">
    <property type="entry name" value="TolB, C-terminal domain"/>
    <property type="match status" value="1"/>
</dbReference>
<sequence length="402" mass="45939">MVKKIALLCLLFLMLFPMQINAANTVKVSFIRQGNLWVYDNGTERQLSYARHASMPQWSSHGDMVAYAENDSLMIAPLKGKPLLVEHDVTHYQWSPVAEELAYISNGILVYYNVKTHEKKRVAVGVDQFSWFPEGDRFLITSAAALAPTGWGPVKLYTVSKYAGLDVKKVEAFTTLPAENDSFFAYTTSSFKWSPNGQWISFIAIPTASMSADANKLCIITKEGKAFQVVGDMLNVPNWFKWSNEEQVLAFINGEGRFATENKKFTLKEMPVFKEHVFTPKGFADWDFTWTEKDNIIISRVPEAGWSNDEKKRPLPFLYSMNVKTNKQSQFTFPQKGLGDYAPVYHKATNQTMWIRTNRKQANLLTRVKDTKNDKVLISGLDLPGNYYELYRWNEVFSVYSP</sequence>
<feature type="chain" id="PRO_5017796833" evidence="1">
    <location>
        <begin position="23"/>
        <end position="402"/>
    </location>
</feature>
<protein>
    <submittedName>
        <fullName evidence="2">TolB domain-containing protein</fullName>
    </submittedName>
</protein>
<dbReference type="Proteomes" id="UP000256519">
    <property type="component" value="Unassembled WGS sequence"/>
</dbReference>
<dbReference type="SUPFAM" id="SSF82171">
    <property type="entry name" value="DPP6 N-terminal domain-like"/>
    <property type="match status" value="1"/>
</dbReference>
<evidence type="ECO:0000313" key="3">
    <source>
        <dbReference type="Proteomes" id="UP000256519"/>
    </source>
</evidence>
<keyword evidence="1" id="KW-0732">Signal</keyword>
<name>A0A3D8WXJ2_PRIMG</name>
<reference evidence="2 3" key="1">
    <citation type="journal article" date="2018" name="Appl. Environ. Microbiol.">
        <title>Antimicrobial susceptibility testing and tentative epidemiological cut-off values of five Bacillus species relevant for use as animal feed additives or for plant protection.</title>
        <authorList>
            <person name="Agerso Y."/>
            <person name="Stuer-Lauridsen B."/>
            <person name="Bjerre K."/>
            <person name="Jensen M.G."/>
            <person name="Johansen E."/>
            <person name="Bennedsen M."/>
            <person name="Brockmann E."/>
            <person name="Nielsen B."/>
        </authorList>
    </citation>
    <scope>NUCLEOTIDE SEQUENCE [LARGE SCALE GENOMIC DNA]</scope>
    <source>
        <strain evidence="2 3">CHCC20162</strain>
    </source>
</reference>
<dbReference type="AlphaFoldDB" id="A0A3D8WXJ2"/>
<accession>A0A3D8WXJ2</accession>
<gene>
    <name evidence="2" type="ORF">C3744_23040</name>
</gene>
<dbReference type="RefSeq" id="WP_116077335.1">
    <property type="nucleotide sequence ID" value="NZ_CP187630.1"/>
</dbReference>
<proteinExistence type="predicted"/>
<evidence type="ECO:0000256" key="1">
    <source>
        <dbReference type="SAM" id="SignalP"/>
    </source>
</evidence>
<evidence type="ECO:0000313" key="2">
    <source>
        <dbReference type="EMBL" id="RDZ11228.1"/>
    </source>
</evidence>
<dbReference type="EMBL" id="PQWM01000029">
    <property type="protein sequence ID" value="RDZ11228.1"/>
    <property type="molecule type" value="Genomic_DNA"/>
</dbReference>
<feature type="signal peptide" evidence="1">
    <location>
        <begin position="1"/>
        <end position="22"/>
    </location>
</feature>